<feature type="coiled-coil region" evidence="1">
    <location>
        <begin position="1"/>
        <end position="28"/>
    </location>
</feature>
<dbReference type="VEuPathDB" id="VectorBase:SCAU005084"/>
<proteinExistence type="predicted"/>
<keyword evidence="1" id="KW-0175">Coiled coil</keyword>
<sequence>MERNQSSNEQLDEDIESLKKETKQLSNEHFNVGEAKSLDSIAYDLGKIPNADYVTQSTIDRYIGSKQSLSVEEIRIILRDSRDSILKQFKSQCEHSNAPSFSQLRTPYHLICRERYRLTKKLYEQQMQLEIQEMINHQPTTFDAICFVRVMAITSLWPPLHTRPNVDHTHQHYFQLSAKQKRRLNYIMQVDWSKT</sequence>
<dbReference type="EnsemblMetazoa" id="SCAU005084-RA">
    <property type="protein sequence ID" value="SCAU005084-PA"/>
    <property type="gene ID" value="SCAU005084"/>
</dbReference>
<dbReference type="Proteomes" id="UP000095300">
    <property type="component" value="Unassembled WGS sequence"/>
</dbReference>
<reference evidence="2" key="1">
    <citation type="submission" date="2020-05" db="UniProtKB">
        <authorList>
            <consortium name="EnsemblMetazoa"/>
        </authorList>
    </citation>
    <scope>IDENTIFICATION</scope>
    <source>
        <strain evidence="2">USDA</strain>
    </source>
</reference>
<organism evidence="2 3">
    <name type="scientific">Stomoxys calcitrans</name>
    <name type="common">Stable fly</name>
    <name type="synonym">Conops calcitrans</name>
    <dbReference type="NCBI Taxonomy" id="35570"/>
    <lineage>
        <taxon>Eukaryota</taxon>
        <taxon>Metazoa</taxon>
        <taxon>Ecdysozoa</taxon>
        <taxon>Arthropoda</taxon>
        <taxon>Hexapoda</taxon>
        <taxon>Insecta</taxon>
        <taxon>Pterygota</taxon>
        <taxon>Neoptera</taxon>
        <taxon>Endopterygota</taxon>
        <taxon>Diptera</taxon>
        <taxon>Brachycera</taxon>
        <taxon>Muscomorpha</taxon>
        <taxon>Muscoidea</taxon>
        <taxon>Muscidae</taxon>
        <taxon>Stomoxys</taxon>
    </lineage>
</organism>
<evidence type="ECO:0000256" key="1">
    <source>
        <dbReference type="SAM" id="Coils"/>
    </source>
</evidence>
<keyword evidence="3" id="KW-1185">Reference proteome</keyword>
<name>A0A1I8P5T3_STOCA</name>
<accession>A0A1I8P5T3</accession>
<dbReference type="InterPro" id="IPR032004">
    <property type="entry name" value="DUF4790"/>
</dbReference>
<dbReference type="Pfam" id="PF16037">
    <property type="entry name" value="DUF4790"/>
    <property type="match status" value="1"/>
</dbReference>
<protein>
    <submittedName>
        <fullName evidence="2">Uncharacterized protein</fullName>
    </submittedName>
</protein>
<gene>
    <name evidence="2" type="primary">106095615</name>
</gene>
<evidence type="ECO:0000313" key="2">
    <source>
        <dbReference type="EnsemblMetazoa" id="SCAU005084-PA"/>
    </source>
</evidence>
<dbReference type="AlphaFoldDB" id="A0A1I8P5T3"/>
<dbReference type="KEGG" id="scac:106095615"/>
<evidence type="ECO:0000313" key="3">
    <source>
        <dbReference type="Proteomes" id="UP000095300"/>
    </source>
</evidence>
<dbReference type="OrthoDB" id="7675754at2759"/>